<organism evidence="3 4">
    <name type="scientific">Faecalibacterium langellae</name>
    <dbReference type="NCBI Taxonomy" id="3435293"/>
    <lineage>
        <taxon>Bacteria</taxon>
        <taxon>Bacillati</taxon>
        <taxon>Bacillota</taxon>
        <taxon>Clostridia</taxon>
        <taxon>Eubacteriales</taxon>
        <taxon>Oscillospiraceae</taxon>
        <taxon>Faecalibacterium</taxon>
    </lineage>
</organism>
<keyword evidence="2" id="KW-1133">Transmembrane helix</keyword>
<feature type="transmembrane region" description="Helical" evidence="2">
    <location>
        <begin position="33"/>
        <end position="54"/>
    </location>
</feature>
<dbReference type="AlphaFoldDB" id="A0A2A6ZAT4"/>
<reference evidence="3 4" key="1">
    <citation type="journal article" date="2017" name="Front. Microbiol.">
        <title>New Insights into the Diversity of the Genus Faecalibacterium.</title>
        <authorList>
            <person name="Benevides L."/>
            <person name="Burman S."/>
            <person name="Martin R."/>
            <person name="Robert V."/>
            <person name="Thomas M."/>
            <person name="Miquel S."/>
            <person name="Chain F."/>
            <person name="Sokol H."/>
            <person name="Bermudez-Humaran L.G."/>
            <person name="Morrison M."/>
            <person name="Langella P."/>
            <person name="Azevedo V.A."/>
            <person name="Chatel J.M."/>
            <person name="Soares S."/>
        </authorList>
    </citation>
    <scope>NUCLEOTIDE SEQUENCE [LARGE SCALE GENOMIC DNA]</scope>
    <source>
        <strain evidence="4">CNCM I-4540</strain>
    </source>
</reference>
<evidence type="ECO:0000256" key="1">
    <source>
        <dbReference type="SAM" id="MobiDB-lite"/>
    </source>
</evidence>
<name>A0A2A6ZAT4_9FIRM</name>
<gene>
    <name evidence="3" type="ORF">CGS46_07750</name>
</gene>
<evidence type="ECO:0000256" key="2">
    <source>
        <dbReference type="SAM" id="Phobius"/>
    </source>
</evidence>
<accession>A0A2A6ZAT4</accession>
<comment type="caution">
    <text evidence="3">The sequence shown here is derived from an EMBL/GenBank/DDBJ whole genome shotgun (WGS) entry which is preliminary data.</text>
</comment>
<protein>
    <recommendedName>
        <fullName evidence="5">DUF4179 domain-containing protein</fullName>
    </recommendedName>
</protein>
<keyword evidence="2" id="KW-0812">Transmembrane</keyword>
<dbReference type="Proteomes" id="UP000220752">
    <property type="component" value="Unassembled WGS sequence"/>
</dbReference>
<sequence length="272" mass="29071">MNSKKFSEAMSELDSKYVDEAVNYKKKAKKPIWAKWGAIAACFVAVTVLGVGLFQSGLFGSHTDIATLNNGEKIVFVKSDNAGGSLALDVDITTKPLTGDETLALFSDLPITANAIFLNSDIDAGGSQELIGFEGQAGNVKIIISTSDVQLLDTVIVGTEKVSEINGINIVAGYFVTDPNSRGEQNAIYYATFEIGDCEVYLENGGMKDDSETIKNQLAEVIQKLTENGNLDLTSFSDETGMNLDGNPDGYDPLPNSQTSDEEVSEQDPAAN</sequence>
<evidence type="ECO:0000313" key="3">
    <source>
        <dbReference type="EMBL" id="PDX58472.1"/>
    </source>
</evidence>
<dbReference type="EMBL" id="NMTQ01000029">
    <property type="protein sequence ID" value="PDX58472.1"/>
    <property type="molecule type" value="Genomic_DNA"/>
</dbReference>
<keyword evidence="2" id="KW-0472">Membrane</keyword>
<evidence type="ECO:0008006" key="5">
    <source>
        <dbReference type="Google" id="ProtNLM"/>
    </source>
</evidence>
<proteinExistence type="predicted"/>
<feature type="region of interest" description="Disordered" evidence="1">
    <location>
        <begin position="232"/>
        <end position="272"/>
    </location>
</feature>
<evidence type="ECO:0000313" key="4">
    <source>
        <dbReference type="Proteomes" id="UP000220752"/>
    </source>
</evidence>
<keyword evidence="4" id="KW-1185">Reference proteome</keyword>